<sequence>MKRARAIKFLCLVLALAAVAAALTACANDPPPSVPATLSLSGRITLDGEPLPGVTVLADGTPVAESDRSGVFSITLSREGAVVAFALEGYTFSPDGLTVTETINDLDVRATRVPADDPEPEPEPDPEPEPEPEPEP</sequence>
<dbReference type="PROSITE" id="PS51257">
    <property type="entry name" value="PROKAR_LIPOPROTEIN"/>
    <property type="match status" value="1"/>
</dbReference>
<keyword evidence="2" id="KW-0732">Signal</keyword>
<comment type="caution">
    <text evidence="3">The sequence shown here is derived from an EMBL/GenBank/DDBJ whole genome shotgun (WGS) entry which is preliminary data.</text>
</comment>
<feature type="region of interest" description="Disordered" evidence="1">
    <location>
        <begin position="107"/>
        <end position="136"/>
    </location>
</feature>
<feature type="signal peptide" evidence="2">
    <location>
        <begin position="1"/>
        <end position="27"/>
    </location>
</feature>
<feature type="chain" id="PRO_5039115968" description="Carboxypeptidase regulatory-like domain-containing protein" evidence="2">
    <location>
        <begin position="28"/>
        <end position="136"/>
    </location>
</feature>
<reference evidence="3" key="1">
    <citation type="submission" date="2020-10" db="EMBL/GenBank/DDBJ databases">
        <authorList>
            <person name="Gilroy R."/>
        </authorList>
    </citation>
    <scope>NUCLEOTIDE SEQUENCE</scope>
    <source>
        <strain evidence="3">10406</strain>
    </source>
</reference>
<feature type="non-terminal residue" evidence="3">
    <location>
        <position position="136"/>
    </location>
</feature>
<accession>A0A9D1NA56</accession>
<dbReference type="Proteomes" id="UP000886857">
    <property type="component" value="Unassembled WGS sequence"/>
</dbReference>
<organism evidence="3 4">
    <name type="scientific">Candidatus Limadaptatus stercoripullorum</name>
    <dbReference type="NCBI Taxonomy" id="2840846"/>
    <lineage>
        <taxon>Bacteria</taxon>
        <taxon>Bacillati</taxon>
        <taxon>Bacillota</taxon>
        <taxon>Clostridia</taxon>
        <taxon>Eubacteriales</taxon>
        <taxon>Candidatus Limadaptatus</taxon>
    </lineage>
</organism>
<feature type="compositionally biased region" description="Acidic residues" evidence="1">
    <location>
        <begin position="116"/>
        <end position="136"/>
    </location>
</feature>
<evidence type="ECO:0000313" key="3">
    <source>
        <dbReference type="EMBL" id="HIU99249.1"/>
    </source>
</evidence>
<protein>
    <recommendedName>
        <fullName evidence="5">Carboxypeptidase regulatory-like domain-containing protein</fullName>
    </recommendedName>
</protein>
<dbReference type="SUPFAM" id="SSF49464">
    <property type="entry name" value="Carboxypeptidase regulatory domain-like"/>
    <property type="match status" value="1"/>
</dbReference>
<dbReference type="InterPro" id="IPR008969">
    <property type="entry name" value="CarboxyPept-like_regulatory"/>
</dbReference>
<dbReference type="AlphaFoldDB" id="A0A9D1NA56"/>
<name>A0A9D1NA56_9FIRM</name>
<evidence type="ECO:0000256" key="2">
    <source>
        <dbReference type="SAM" id="SignalP"/>
    </source>
</evidence>
<evidence type="ECO:0008006" key="5">
    <source>
        <dbReference type="Google" id="ProtNLM"/>
    </source>
</evidence>
<gene>
    <name evidence="3" type="ORF">IAC73_05350</name>
</gene>
<evidence type="ECO:0000313" key="4">
    <source>
        <dbReference type="Proteomes" id="UP000886857"/>
    </source>
</evidence>
<proteinExistence type="predicted"/>
<dbReference type="EMBL" id="DVOE01000082">
    <property type="protein sequence ID" value="HIU99249.1"/>
    <property type="molecule type" value="Genomic_DNA"/>
</dbReference>
<evidence type="ECO:0000256" key="1">
    <source>
        <dbReference type="SAM" id="MobiDB-lite"/>
    </source>
</evidence>
<reference evidence="3" key="2">
    <citation type="journal article" date="2021" name="PeerJ">
        <title>Extensive microbial diversity within the chicken gut microbiome revealed by metagenomics and culture.</title>
        <authorList>
            <person name="Gilroy R."/>
            <person name="Ravi A."/>
            <person name="Getino M."/>
            <person name="Pursley I."/>
            <person name="Horton D.L."/>
            <person name="Alikhan N.F."/>
            <person name="Baker D."/>
            <person name="Gharbi K."/>
            <person name="Hall N."/>
            <person name="Watson M."/>
            <person name="Adriaenssens E.M."/>
            <person name="Foster-Nyarko E."/>
            <person name="Jarju S."/>
            <person name="Secka A."/>
            <person name="Antonio M."/>
            <person name="Oren A."/>
            <person name="Chaudhuri R.R."/>
            <person name="La Ragione R."/>
            <person name="Hildebrand F."/>
            <person name="Pallen M.J."/>
        </authorList>
    </citation>
    <scope>NUCLEOTIDE SEQUENCE</scope>
    <source>
        <strain evidence="3">10406</strain>
    </source>
</reference>